<feature type="transmembrane region" description="Helical" evidence="2">
    <location>
        <begin position="20"/>
        <end position="37"/>
    </location>
</feature>
<feature type="compositionally biased region" description="Basic and acidic residues" evidence="1">
    <location>
        <begin position="86"/>
        <end position="95"/>
    </location>
</feature>
<keyword evidence="2" id="KW-1133">Transmembrane helix</keyword>
<sequence length="95" mass="10171">MQQRALNKSKIRGQGMTEYIIIVALIAIAAIGVYSLFGDVVKKQTGAMAAGLAGDNGNAVSWNGKAKEKTENEKKKVENVKGLNDFTKDNDLGSK</sequence>
<gene>
    <name evidence="3" type="ORF">QRD43_05395</name>
</gene>
<reference evidence="3 4" key="1">
    <citation type="submission" date="2023-06" db="EMBL/GenBank/DDBJ databases">
        <title>Pelomonas sp. APW6 16S ribosomal RNA gene genome sequencing and assembly.</title>
        <authorList>
            <person name="Woo H."/>
        </authorList>
    </citation>
    <scope>NUCLEOTIDE SEQUENCE [LARGE SCALE GENOMIC DNA]</scope>
    <source>
        <strain evidence="3 4">APW6</strain>
    </source>
</reference>
<dbReference type="Proteomes" id="UP001238603">
    <property type="component" value="Unassembled WGS sequence"/>
</dbReference>
<feature type="region of interest" description="Disordered" evidence="1">
    <location>
        <begin position="61"/>
        <end position="95"/>
    </location>
</feature>
<dbReference type="EMBL" id="JASVDS010000001">
    <property type="protein sequence ID" value="MDL5031338.1"/>
    <property type="molecule type" value="Genomic_DNA"/>
</dbReference>
<keyword evidence="4" id="KW-1185">Reference proteome</keyword>
<name>A0ABT7LEQ3_9BURK</name>
<organism evidence="3 4">
    <name type="scientific">Roseateles subflavus</name>
    <dbReference type="NCBI Taxonomy" id="3053353"/>
    <lineage>
        <taxon>Bacteria</taxon>
        <taxon>Pseudomonadati</taxon>
        <taxon>Pseudomonadota</taxon>
        <taxon>Betaproteobacteria</taxon>
        <taxon>Burkholderiales</taxon>
        <taxon>Sphaerotilaceae</taxon>
        <taxon>Roseateles</taxon>
    </lineage>
</organism>
<evidence type="ECO:0000313" key="4">
    <source>
        <dbReference type="Proteomes" id="UP001238603"/>
    </source>
</evidence>
<protein>
    <submittedName>
        <fullName evidence="3">Pilus assembly protein</fullName>
    </submittedName>
</protein>
<feature type="compositionally biased region" description="Basic and acidic residues" evidence="1">
    <location>
        <begin position="65"/>
        <end position="79"/>
    </location>
</feature>
<evidence type="ECO:0000256" key="1">
    <source>
        <dbReference type="SAM" id="MobiDB-lite"/>
    </source>
</evidence>
<accession>A0ABT7LEQ3</accession>
<keyword evidence="2" id="KW-0812">Transmembrane</keyword>
<evidence type="ECO:0000313" key="3">
    <source>
        <dbReference type="EMBL" id="MDL5031338.1"/>
    </source>
</evidence>
<keyword evidence="2" id="KW-0472">Membrane</keyword>
<comment type="caution">
    <text evidence="3">The sequence shown here is derived from an EMBL/GenBank/DDBJ whole genome shotgun (WGS) entry which is preliminary data.</text>
</comment>
<dbReference type="RefSeq" id="WP_285981446.1">
    <property type="nucleotide sequence ID" value="NZ_JASVDS010000001.1"/>
</dbReference>
<proteinExistence type="predicted"/>
<evidence type="ECO:0000256" key="2">
    <source>
        <dbReference type="SAM" id="Phobius"/>
    </source>
</evidence>